<dbReference type="PANTHER" id="PTHR15301:SF10">
    <property type="entry name" value="INSULIN-INDUCED GENE 2 PROTEIN"/>
    <property type="match status" value="1"/>
</dbReference>
<dbReference type="GO" id="GO:0032937">
    <property type="term" value="C:SREBP-SCAP-Insig complex"/>
    <property type="evidence" value="ECO:0007669"/>
    <property type="project" value="TreeGrafter"/>
</dbReference>
<evidence type="ECO:0000256" key="11">
    <source>
        <dbReference type="ARBA" id="ARBA00023221"/>
    </source>
</evidence>
<evidence type="ECO:0000256" key="1">
    <source>
        <dbReference type="ARBA" id="ARBA00004477"/>
    </source>
</evidence>
<evidence type="ECO:0000256" key="2">
    <source>
        <dbReference type="ARBA" id="ARBA00007475"/>
    </source>
</evidence>
<evidence type="ECO:0000256" key="5">
    <source>
        <dbReference type="ARBA" id="ARBA00022824"/>
    </source>
</evidence>
<proteinExistence type="inferred from homology"/>
<evidence type="ECO:0000256" key="9">
    <source>
        <dbReference type="ARBA" id="ARBA00023136"/>
    </source>
</evidence>
<keyword evidence="4 12" id="KW-0812">Transmembrane</keyword>
<evidence type="ECO:0000256" key="7">
    <source>
        <dbReference type="ARBA" id="ARBA00023098"/>
    </source>
</evidence>
<reference evidence="13 14" key="1">
    <citation type="submission" date="2019-01" db="EMBL/GenBank/DDBJ databases">
        <title>Draft Genome and Complete Hox-Cluster Characterization of the Sterlet Sturgeon (Acipenser ruthenus).</title>
        <authorList>
            <person name="Wei Q."/>
        </authorList>
    </citation>
    <scope>NUCLEOTIDE SEQUENCE [LARGE SCALE GENOMIC DNA]</scope>
    <source>
        <strain evidence="13">WHYD16114868_AA</strain>
        <tissue evidence="13">Blood</tissue>
    </source>
</reference>
<keyword evidence="9 12" id="KW-0472">Membrane</keyword>
<dbReference type="Proteomes" id="UP000289886">
    <property type="component" value="Unassembled WGS sequence"/>
</dbReference>
<evidence type="ECO:0000256" key="4">
    <source>
        <dbReference type="ARBA" id="ARBA00022692"/>
    </source>
</evidence>
<keyword evidence="8" id="KW-0446">Lipid-binding</keyword>
<dbReference type="GO" id="GO:0008289">
    <property type="term" value="F:lipid binding"/>
    <property type="evidence" value="ECO:0007669"/>
    <property type="project" value="UniProtKB-KW"/>
</dbReference>
<keyword evidence="7 12" id="KW-0443">Lipid metabolism</keyword>
<comment type="caution">
    <text evidence="13">The sequence shown here is derived from an EMBL/GenBank/DDBJ whole genome shotgun (WGS) entry which is preliminary data.</text>
</comment>
<evidence type="ECO:0000256" key="12">
    <source>
        <dbReference type="RuleBase" id="RU241113"/>
    </source>
</evidence>
<dbReference type="GO" id="GO:0006695">
    <property type="term" value="P:cholesterol biosynthetic process"/>
    <property type="evidence" value="ECO:0007669"/>
    <property type="project" value="TreeGrafter"/>
</dbReference>
<name>A0A444UFN1_ACIRT</name>
<evidence type="ECO:0000256" key="10">
    <source>
        <dbReference type="ARBA" id="ARBA00023166"/>
    </source>
</evidence>
<comment type="subcellular location">
    <subcellularLocation>
        <location evidence="1 12">Endoplasmic reticulum membrane</location>
        <topology evidence="1 12">Multi-pass membrane protein</topology>
    </subcellularLocation>
</comment>
<evidence type="ECO:0000313" key="13">
    <source>
        <dbReference type="EMBL" id="RXM33985.1"/>
    </source>
</evidence>
<keyword evidence="6 12" id="KW-1133">Transmembrane helix</keyword>
<comment type="similarity">
    <text evidence="2 12">Belongs to the INSIG family.</text>
</comment>
<keyword evidence="3 12" id="KW-0153">Cholesterol metabolism</keyword>
<feature type="transmembrane region" description="Helical" evidence="12">
    <location>
        <begin position="115"/>
        <end position="143"/>
    </location>
</feature>
<feature type="transmembrane region" description="Helical" evidence="12">
    <location>
        <begin position="31"/>
        <end position="52"/>
    </location>
</feature>
<dbReference type="EMBL" id="SCEB01214663">
    <property type="protein sequence ID" value="RXM33985.1"/>
    <property type="molecule type" value="Genomic_DNA"/>
</dbReference>
<accession>A0A444UFN1</accession>
<feature type="transmembrane region" description="Helical" evidence="12">
    <location>
        <begin position="181"/>
        <end position="201"/>
    </location>
</feature>
<dbReference type="GO" id="GO:0032933">
    <property type="term" value="P:SREBP signaling pathway"/>
    <property type="evidence" value="ECO:0007669"/>
    <property type="project" value="TreeGrafter"/>
</dbReference>
<feature type="transmembrane region" description="Helical" evidence="12">
    <location>
        <begin position="72"/>
        <end position="94"/>
    </location>
</feature>
<evidence type="ECO:0000256" key="3">
    <source>
        <dbReference type="ARBA" id="ARBA00022548"/>
    </source>
</evidence>
<keyword evidence="10" id="KW-1207">Sterol metabolism</keyword>
<dbReference type="PANTHER" id="PTHR15301">
    <property type="entry name" value="INSULIN-INDUCED GENE 1"/>
    <property type="match status" value="1"/>
</dbReference>
<dbReference type="GO" id="GO:0032869">
    <property type="term" value="P:cellular response to insulin stimulus"/>
    <property type="evidence" value="ECO:0007669"/>
    <property type="project" value="TreeGrafter"/>
</dbReference>
<keyword evidence="11 12" id="KW-0753">Steroid metabolism</keyword>
<organism evidence="13 14">
    <name type="scientific">Acipenser ruthenus</name>
    <name type="common">Sterlet sturgeon</name>
    <dbReference type="NCBI Taxonomy" id="7906"/>
    <lineage>
        <taxon>Eukaryota</taxon>
        <taxon>Metazoa</taxon>
        <taxon>Chordata</taxon>
        <taxon>Craniata</taxon>
        <taxon>Vertebrata</taxon>
        <taxon>Euteleostomi</taxon>
        <taxon>Actinopterygii</taxon>
        <taxon>Chondrostei</taxon>
        <taxon>Acipenseriformes</taxon>
        <taxon>Acipenseridae</taxon>
        <taxon>Acipenser</taxon>
    </lineage>
</organism>
<comment type="function">
    <text evidence="12">Mediates feedback control of cholesterol synthesis.</text>
</comment>
<feature type="transmembrane region" description="Helical" evidence="12">
    <location>
        <begin position="149"/>
        <end position="169"/>
    </location>
</feature>
<dbReference type="AlphaFoldDB" id="A0A444UFN1"/>
<evidence type="ECO:0000256" key="8">
    <source>
        <dbReference type="ARBA" id="ARBA00023121"/>
    </source>
</evidence>
<protein>
    <recommendedName>
        <fullName evidence="12">Insulin-induced gene protein</fullName>
    </recommendedName>
</protein>
<dbReference type="GO" id="GO:0036316">
    <property type="term" value="P:SREBP-SCAP complex retention in endoplasmic reticulum"/>
    <property type="evidence" value="ECO:0007669"/>
    <property type="project" value="TreeGrafter"/>
</dbReference>
<gene>
    <name evidence="13" type="ORF">EOD39_1180</name>
</gene>
<dbReference type="InterPro" id="IPR025929">
    <property type="entry name" value="INSIG_fam"/>
</dbReference>
<sequence>MVEDSKLKSLPPVQKMRGPYISVITNRKINLTIRGVVLFSIGVFLALVLNLLQVQRNVTLFPPDVIASIFSSAWWVPPCIGTASAVIGLLYPCIDRHLGEPHKFKREWSSVMRCVAVFKVDFANNMQLSLTLAALSIGLWWTFDRSRSGFGLGLGIAFFATLVTQLLVYKGVFQYTSPDFLYVRSWLPCIFFAGGITMGNIGRQLAMRSLFATIWYDPSAQLLVNEHQYPGVVSSQRHATCELSAETKAQVKLIHQEGYSKDIAEVLKTS</sequence>
<keyword evidence="5 12" id="KW-0256">Endoplasmic reticulum</keyword>
<dbReference type="Pfam" id="PF07281">
    <property type="entry name" value="INSIG"/>
    <property type="match status" value="1"/>
</dbReference>
<evidence type="ECO:0000256" key="6">
    <source>
        <dbReference type="ARBA" id="ARBA00022989"/>
    </source>
</evidence>
<keyword evidence="14" id="KW-1185">Reference proteome</keyword>
<evidence type="ECO:0000313" key="14">
    <source>
        <dbReference type="Proteomes" id="UP000289886"/>
    </source>
</evidence>